<gene>
    <name evidence="1" type="ORF">C7379_11223</name>
</gene>
<keyword evidence="2" id="KW-1185">Reference proteome</keyword>
<dbReference type="AlphaFoldDB" id="A0A2U0U724"/>
<organism evidence="1 2">
    <name type="scientific">Hallella colorans</name>
    <dbReference type="NCBI Taxonomy" id="1703337"/>
    <lineage>
        <taxon>Bacteria</taxon>
        <taxon>Pseudomonadati</taxon>
        <taxon>Bacteroidota</taxon>
        <taxon>Bacteroidia</taxon>
        <taxon>Bacteroidales</taxon>
        <taxon>Prevotellaceae</taxon>
        <taxon>Hallella</taxon>
    </lineage>
</organism>
<dbReference type="PANTHER" id="PTHR41339:SF1">
    <property type="entry name" value="SECRETED PROTEIN"/>
    <property type="match status" value="1"/>
</dbReference>
<evidence type="ECO:0000313" key="2">
    <source>
        <dbReference type="Proteomes" id="UP000245870"/>
    </source>
</evidence>
<name>A0A2U0U724_9BACT</name>
<dbReference type="Proteomes" id="UP000245870">
    <property type="component" value="Unassembled WGS sequence"/>
</dbReference>
<sequence length="503" mass="54222">MYGCLCVLTLATGFASCSSDEDEKVKPEVNTGYTWTTDGGLKACTGILFNNGKEDAAGREIGNGNDEFVFTGKQTLKKGTYMLKGWVYVADGAELTIEPGTIIKGDKASKAALIVERGGKLFAQGTASAPIVFTSAQAKGNRKPGDWGGIILCGKAQNNQKEMQIEGGPRTKHGGNDNTDNSGVLSYVRIEFAGYPFMKDKEINGLTLGSVGSGTKLDHIQVSYSNDDSYEWFGGMVNAKYLIAYHGWDDDFDTDNGYSGKVQFGLVVRDSKIADTSLSNGFESDNEAGGGAVSPYTKATFSNITFVGPKLDNQFQNTQNYITGGNMNPMNGAALGLFQSAMQIRRNSRLNCYNSVALGYPVGIILDNQKGDTQGAATKGDLHVNNVWFAGMDLTGVDDNKGKKDVLVTGYNEKSKPIYDESKKSFSSTWFVKQSGNKVLPNINDLGMQANGYMPTSGSALLTAAMFTNLDSFFTQVPYIGAFNVGDNWLNGWTNFDPNNTDY</sequence>
<dbReference type="EMBL" id="QENY01000012">
    <property type="protein sequence ID" value="PVX53442.1"/>
    <property type="molecule type" value="Genomic_DNA"/>
</dbReference>
<reference evidence="1 2" key="1">
    <citation type="submission" date="2018-05" db="EMBL/GenBank/DDBJ databases">
        <title>Genomic Encyclopedia of Type Strains, Phase IV (KMG-IV): sequencing the most valuable type-strain genomes for metagenomic binning, comparative biology and taxonomic classification.</title>
        <authorList>
            <person name="Goeker M."/>
        </authorList>
    </citation>
    <scope>NUCLEOTIDE SEQUENCE [LARGE SCALE GENOMIC DNA]</scope>
    <source>
        <strain evidence="1 2">DSM 100333</strain>
    </source>
</reference>
<accession>A0A2U0U724</accession>
<protein>
    <recommendedName>
        <fullName evidence="3">T9SS C-terminal target domain-containing protein</fullName>
    </recommendedName>
</protein>
<evidence type="ECO:0008006" key="3">
    <source>
        <dbReference type="Google" id="ProtNLM"/>
    </source>
</evidence>
<evidence type="ECO:0000313" key="1">
    <source>
        <dbReference type="EMBL" id="PVX53442.1"/>
    </source>
</evidence>
<comment type="caution">
    <text evidence="1">The sequence shown here is derived from an EMBL/GenBank/DDBJ whole genome shotgun (WGS) entry which is preliminary data.</text>
</comment>
<dbReference type="PANTHER" id="PTHR41339">
    <property type="entry name" value="LIPL48"/>
    <property type="match status" value="1"/>
</dbReference>
<proteinExistence type="predicted"/>